<dbReference type="InterPro" id="IPR021858">
    <property type="entry name" value="Fun_TF"/>
</dbReference>
<dbReference type="SMART" id="SM00066">
    <property type="entry name" value="GAL4"/>
    <property type="match status" value="1"/>
</dbReference>
<proteinExistence type="predicted"/>
<protein>
    <submittedName>
        <fullName evidence="7">AMP-dependent synthetase and ligase</fullName>
    </submittedName>
</protein>
<dbReference type="PROSITE" id="PS00463">
    <property type="entry name" value="ZN2_CY6_FUNGAL_1"/>
    <property type="match status" value="1"/>
</dbReference>
<keyword evidence="3" id="KW-0804">Transcription</keyword>
<evidence type="ECO:0000256" key="4">
    <source>
        <dbReference type="ARBA" id="ARBA00023242"/>
    </source>
</evidence>
<name>A0A1S9DPW0_ASPOZ</name>
<dbReference type="CDD" id="cd05911">
    <property type="entry name" value="Firefly_Luc_like"/>
    <property type="match status" value="1"/>
</dbReference>
<feature type="region of interest" description="Disordered" evidence="5">
    <location>
        <begin position="998"/>
        <end position="1021"/>
    </location>
</feature>
<dbReference type="Proteomes" id="UP000190312">
    <property type="component" value="Unassembled WGS sequence"/>
</dbReference>
<dbReference type="VEuPathDB" id="FungiDB:AO090012000354"/>
<dbReference type="GO" id="GO:0009893">
    <property type="term" value="P:positive regulation of metabolic process"/>
    <property type="evidence" value="ECO:0007669"/>
    <property type="project" value="UniProtKB-ARBA"/>
</dbReference>
<sequence>MRSKDGCLTCRRRKKKCDERHPTCTGCHRNHLTCQWPTTEVAVRMRRPRRRQVLSDMTIPPELAAMVTVFAVPSPGLVRRLLDHFAKHGPMWLTSRMGNRRTAILSHIFPEAMESPLILHCVLMIAAKDLLKYDSNVELQASAVEYYGRAISGLREALSGEQLANEPTSDHNLLAVALFCLHESQNYCHNDQILPHLNAAAALLRPRLHLVPPNSSLRKFLVEMFCYFFSITAFTHSVHLSLSEARQIFEFPGLLEHLQSGSIMGTSQKVFFILFRVALQLSQVEPTTFSNRRIYRDIVSAERDLRDNRASFQILPDMSAETINDGVTFELYRLACVIFLQSLIDESITIFAPAIQEMVSSFVTHLSMLPPESPSDGFLCWPLVIVGRCAIQQLHRTAISTKLKTIFNNFRSEIFSRNLAMLKQRWRYLERVDRNSMPNFSLALGMRNFNDAVLMSDRRDSALIIDVNTTSTNLNTYYVPTDITIWNWLFDSRYSPLNSNNPDKLGAFVNAATKERIRYDALKEYTTHVSTALVRNYGLQPGDTVALFSAIISGASPAYNIEEMTYALKTGNAKFLMTVPAGMDVAVPAAREAGIPTERIFLLEGEKGEYISVQDLVRKGRSYGPTGQTTPFELPRGKSNRDVCGFLSFSSGTTGLPKAVMIAHHNVIAQCMQVDQILRKDVNKSLAVLPLFHITGLVHQMHLPVIRNSTVYMLPSFTMESMLATIVEYQITEILSVPPIIIRLLTDPIVSKYDLSHVKTFSSGAAPISGEVLQKLEARFPWTGFKQGYGMTESCSCITAHPPEKQTYEYAQRAGILVANTEVKILNTQNGKELGYGEEGEILARGPQVVMGYLGNEKATRETFDSDGWLHTGDVGYMDQEGFLVITDRIKEMIKVKGIGVSPAELEDLLLGHPEVDDAAVTSVPDDYSGEKPKAYVVVNAAAKSRLATGDAVKSVGRELIEYVKAKKVRHKWIVEVEFMDEIPKSPSGKILRRVLRDRERKRESGEKRLVVRDEKATAKL</sequence>
<dbReference type="InterPro" id="IPR045851">
    <property type="entry name" value="AMP-bd_C_sf"/>
</dbReference>
<keyword evidence="7" id="KW-0436">Ligase</keyword>
<dbReference type="InterPro" id="IPR020845">
    <property type="entry name" value="AMP-binding_CS"/>
</dbReference>
<evidence type="ECO:0000256" key="5">
    <source>
        <dbReference type="SAM" id="MobiDB-lite"/>
    </source>
</evidence>
<dbReference type="GO" id="GO:0000981">
    <property type="term" value="F:DNA-binding transcription factor activity, RNA polymerase II-specific"/>
    <property type="evidence" value="ECO:0007669"/>
    <property type="project" value="InterPro"/>
</dbReference>
<dbReference type="SUPFAM" id="SSF56801">
    <property type="entry name" value="Acetyl-CoA synthetase-like"/>
    <property type="match status" value="1"/>
</dbReference>
<dbReference type="eggNOG" id="KOG1176">
    <property type="taxonomic scope" value="Eukaryota"/>
</dbReference>
<keyword evidence="2" id="KW-0238">DNA-binding</keyword>
<dbReference type="CDD" id="cd00067">
    <property type="entry name" value="GAL4"/>
    <property type="match status" value="1"/>
</dbReference>
<evidence type="ECO:0000256" key="1">
    <source>
        <dbReference type="ARBA" id="ARBA00023015"/>
    </source>
</evidence>
<dbReference type="Pfam" id="PF00501">
    <property type="entry name" value="AMP-binding"/>
    <property type="match status" value="1"/>
</dbReference>
<feature type="domain" description="Zn(2)-C6 fungal-type" evidence="6">
    <location>
        <begin position="6"/>
        <end position="36"/>
    </location>
</feature>
<dbReference type="EMBL" id="MKZY01000003">
    <property type="protein sequence ID" value="OOO11113.1"/>
    <property type="molecule type" value="Genomic_DNA"/>
</dbReference>
<evidence type="ECO:0000313" key="8">
    <source>
        <dbReference type="Proteomes" id="UP000190312"/>
    </source>
</evidence>
<dbReference type="AlphaFoldDB" id="A0A1S9DPW0"/>
<dbReference type="GO" id="GO:0003677">
    <property type="term" value="F:DNA binding"/>
    <property type="evidence" value="ECO:0007669"/>
    <property type="project" value="UniProtKB-KW"/>
</dbReference>
<evidence type="ECO:0000313" key="7">
    <source>
        <dbReference type="EMBL" id="OOO11113.1"/>
    </source>
</evidence>
<dbReference type="Gene3D" id="3.40.50.12780">
    <property type="entry name" value="N-terminal domain of ligase-like"/>
    <property type="match status" value="1"/>
</dbReference>
<evidence type="ECO:0000256" key="3">
    <source>
        <dbReference type="ARBA" id="ARBA00023163"/>
    </source>
</evidence>
<dbReference type="PROSITE" id="PS00455">
    <property type="entry name" value="AMP_BINDING"/>
    <property type="match status" value="1"/>
</dbReference>
<reference evidence="7 8" key="1">
    <citation type="submission" date="2016-10" db="EMBL/GenBank/DDBJ databases">
        <title>Genome sequencing of Aspergillus oryzae BCC7051.</title>
        <authorList>
            <person name="Thammarongtham C."/>
            <person name="Vorapreeda T."/>
            <person name="Nookaew I."/>
            <person name="Srisuk T."/>
            <person name="Land M."/>
            <person name="Jeennor S."/>
            <person name="Laoteng K."/>
        </authorList>
    </citation>
    <scope>NUCLEOTIDE SEQUENCE [LARGE SCALE GENOMIC DNA]</scope>
    <source>
        <strain evidence="7 8">BCC7051</strain>
    </source>
</reference>
<dbReference type="VEuPathDB" id="FungiDB:AO090010000152"/>
<organism evidence="7 8">
    <name type="scientific">Aspergillus oryzae</name>
    <name type="common">Yellow koji mold</name>
    <dbReference type="NCBI Taxonomy" id="5062"/>
    <lineage>
        <taxon>Eukaryota</taxon>
        <taxon>Fungi</taxon>
        <taxon>Dikarya</taxon>
        <taxon>Ascomycota</taxon>
        <taxon>Pezizomycotina</taxon>
        <taxon>Eurotiomycetes</taxon>
        <taxon>Eurotiomycetidae</taxon>
        <taxon>Eurotiales</taxon>
        <taxon>Aspergillaceae</taxon>
        <taxon>Aspergillus</taxon>
        <taxon>Aspergillus subgen. Circumdati</taxon>
    </lineage>
</organism>
<gene>
    <name evidence="7" type="ORF">OAory_01075830</name>
</gene>
<dbReference type="PANTHER" id="PTHR24096">
    <property type="entry name" value="LONG-CHAIN-FATTY-ACID--COA LIGASE"/>
    <property type="match status" value="1"/>
</dbReference>
<dbReference type="GO" id="GO:0008270">
    <property type="term" value="F:zinc ion binding"/>
    <property type="evidence" value="ECO:0007669"/>
    <property type="project" value="InterPro"/>
</dbReference>
<dbReference type="InterPro" id="IPR001138">
    <property type="entry name" value="Zn2Cys6_DnaBD"/>
</dbReference>
<keyword evidence="1" id="KW-0805">Transcription regulation</keyword>
<dbReference type="Gene3D" id="4.10.240.10">
    <property type="entry name" value="Zn(2)-C6 fungal-type DNA-binding domain"/>
    <property type="match status" value="1"/>
</dbReference>
<dbReference type="InterPro" id="IPR036864">
    <property type="entry name" value="Zn2-C6_fun-type_DNA-bd_sf"/>
</dbReference>
<dbReference type="PANTHER" id="PTHR24096:SF422">
    <property type="entry name" value="BCDNA.GH02901"/>
    <property type="match status" value="1"/>
</dbReference>
<keyword evidence="4" id="KW-0539">Nucleus</keyword>
<dbReference type="InterPro" id="IPR025110">
    <property type="entry name" value="AMP-bd_C"/>
</dbReference>
<dbReference type="Pfam" id="PF13193">
    <property type="entry name" value="AMP-binding_C"/>
    <property type="match status" value="1"/>
</dbReference>
<dbReference type="GO" id="GO:0016405">
    <property type="term" value="F:CoA-ligase activity"/>
    <property type="evidence" value="ECO:0007669"/>
    <property type="project" value="TreeGrafter"/>
</dbReference>
<dbReference type="Pfam" id="PF11951">
    <property type="entry name" value="Fungal_trans_2"/>
    <property type="match status" value="1"/>
</dbReference>
<evidence type="ECO:0000256" key="2">
    <source>
        <dbReference type="ARBA" id="ARBA00023125"/>
    </source>
</evidence>
<dbReference type="PROSITE" id="PS50048">
    <property type="entry name" value="ZN2_CY6_FUNGAL_2"/>
    <property type="match status" value="1"/>
</dbReference>
<comment type="caution">
    <text evidence="7">The sequence shown here is derived from an EMBL/GenBank/DDBJ whole genome shotgun (WGS) entry which is preliminary data.</text>
</comment>
<dbReference type="Pfam" id="PF00172">
    <property type="entry name" value="Zn_clus"/>
    <property type="match status" value="1"/>
</dbReference>
<dbReference type="Gene3D" id="3.30.300.30">
    <property type="match status" value="1"/>
</dbReference>
<dbReference type="SUPFAM" id="SSF57701">
    <property type="entry name" value="Zn2/Cys6 DNA-binding domain"/>
    <property type="match status" value="1"/>
</dbReference>
<dbReference type="OrthoDB" id="6509636at2759"/>
<accession>A0A1S9DPW0</accession>
<dbReference type="InterPro" id="IPR000873">
    <property type="entry name" value="AMP-dep_synth/lig_dom"/>
</dbReference>
<dbReference type="InterPro" id="IPR042099">
    <property type="entry name" value="ANL_N_sf"/>
</dbReference>
<evidence type="ECO:0000259" key="6">
    <source>
        <dbReference type="PROSITE" id="PS50048"/>
    </source>
</evidence>